<dbReference type="Proteomes" id="UP001328107">
    <property type="component" value="Unassembled WGS sequence"/>
</dbReference>
<name>A0AAN5CN04_9BILA</name>
<feature type="non-terminal residue" evidence="2">
    <location>
        <position position="1"/>
    </location>
</feature>
<proteinExistence type="predicted"/>
<reference evidence="3" key="1">
    <citation type="submission" date="2022-10" db="EMBL/GenBank/DDBJ databases">
        <title>Genome assembly of Pristionchus species.</title>
        <authorList>
            <person name="Yoshida K."/>
            <person name="Sommer R.J."/>
        </authorList>
    </citation>
    <scope>NUCLEOTIDE SEQUENCE [LARGE SCALE GENOMIC DNA]</scope>
    <source>
        <strain evidence="3">RS5460</strain>
    </source>
</reference>
<dbReference type="EMBL" id="BTRK01000004">
    <property type="protein sequence ID" value="GMR47305.1"/>
    <property type="molecule type" value="Genomic_DNA"/>
</dbReference>
<comment type="caution">
    <text evidence="2">The sequence shown here is derived from an EMBL/GenBank/DDBJ whole genome shotgun (WGS) entry which is preliminary data.</text>
</comment>
<protein>
    <submittedName>
        <fullName evidence="2">Uncharacterized protein</fullName>
    </submittedName>
</protein>
<evidence type="ECO:0000313" key="3">
    <source>
        <dbReference type="Proteomes" id="UP001328107"/>
    </source>
</evidence>
<evidence type="ECO:0000256" key="1">
    <source>
        <dbReference type="SAM" id="Coils"/>
    </source>
</evidence>
<sequence>HISDEKSRIDYDGKDVRDGPLNMLKIHLRRLEEELAEREREIQDQRDGSLLDFLSRRRRSHCEHGRLRGHFNPRKFMRCENGSWIVSNTPPGMEFDF</sequence>
<dbReference type="AlphaFoldDB" id="A0AAN5CN04"/>
<feature type="non-terminal residue" evidence="2">
    <location>
        <position position="97"/>
    </location>
</feature>
<keyword evidence="3" id="KW-1185">Reference proteome</keyword>
<evidence type="ECO:0000313" key="2">
    <source>
        <dbReference type="EMBL" id="GMR47305.1"/>
    </source>
</evidence>
<keyword evidence="1" id="KW-0175">Coiled coil</keyword>
<gene>
    <name evidence="2" type="ORF">PMAYCL1PPCAC_17500</name>
</gene>
<organism evidence="2 3">
    <name type="scientific">Pristionchus mayeri</name>
    <dbReference type="NCBI Taxonomy" id="1317129"/>
    <lineage>
        <taxon>Eukaryota</taxon>
        <taxon>Metazoa</taxon>
        <taxon>Ecdysozoa</taxon>
        <taxon>Nematoda</taxon>
        <taxon>Chromadorea</taxon>
        <taxon>Rhabditida</taxon>
        <taxon>Rhabditina</taxon>
        <taxon>Diplogasteromorpha</taxon>
        <taxon>Diplogasteroidea</taxon>
        <taxon>Neodiplogasteridae</taxon>
        <taxon>Pristionchus</taxon>
    </lineage>
</organism>
<feature type="coiled-coil region" evidence="1">
    <location>
        <begin position="21"/>
        <end position="48"/>
    </location>
</feature>
<accession>A0AAN5CN04</accession>